<dbReference type="EMBL" id="JAMRDG010000002">
    <property type="protein sequence ID" value="KAJ3689892.1"/>
    <property type="molecule type" value="Genomic_DNA"/>
</dbReference>
<evidence type="ECO:0008006" key="6">
    <source>
        <dbReference type="Google" id="ProtNLM"/>
    </source>
</evidence>
<dbReference type="SUPFAM" id="SSF56672">
    <property type="entry name" value="DNA/RNA polymerases"/>
    <property type="match status" value="1"/>
</dbReference>
<dbReference type="Pfam" id="PF14244">
    <property type="entry name" value="Retrotran_gag_3"/>
    <property type="match status" value="1"/>
</dbReference>
<comment type="caution">
    <text evidence="4">The sequence shown here is derived from an EMBL/GenBank/DDBJ whole genome shotgun (WGS) entry which is preliminary data.</text>
</comment>
<keyword evidence="5" id="KW-1185">Reference proteome</keyword>
<sequence>MIITSCVLKGENYDLWVKAVRNALRAKNKLGFVDGTVVKPKSGTSEAATWDMCNSMMVSWLFNSIDSELQPSIAYCETVKELWDDLKERFSVGNAPRIYQLKSEIASTKQHGLSVVIYYTRLKGMWDELSNHSPVPSCMCGGCNLTAKLIKDRDDEKIHQFLMGLDDSVFGNVRTHILGMDPLPSLSKVYSMIVQEERHRSVVRNHGERSDAVGFAVRLHKGDTDQQKGAYAEKFTCTHCGKPGHDVTRCYEIIGYPAGWVRGGRGARGGGRSGTRGRGRGRASAHAVHGHSGNAEATPGNSEVHQPQISGLSDVQLKQIMAIVNGSSGASTSCDSEKLQVNPSMVTLPNGEQIVTCQEGTVRLDKGFVLNIVLYVPCLNCNLISLSKLIEDTRCLVTFADAMCVVQDLTTRMLIGVGKMRDGVYFYHSMTAAQAGHVKKEDCMLWHRRMGHPSTQITWPFPVVKNDNCDSKIGWKVYDLNTRKFLVSRDVVSDETVFPFAEITAAPCPKTNENLMKQCEVIAEEEPTHGMKVLVERGSPDRESGGQDSECVALPEPRLEQAVTAEQLIDDVGSEVERNSDTQSQVVVHEQRVRRPPARLADYICYTARVDGESNATKSPEPKYPISQYVTCERFSQSHRVFLNAVTKEKEPAHFGEAIKCDRWREAMRAEIDALERNATWTVEDLPHGKTAIGCKWVYRVKYHADGSVERYKARLVALGNRQIQGVDYLETFAPVAKMVSVRTFLAVAAIKGWALHQMDVHNAFLHGDLHEEVYMRLPPGFSGSMSGKVCRLRKSIYGLRQAPRMWFYKLTNTLETYGFVQSKADYSLFTYRKGKVFLAILIYVDDLVIAGNDSEAICNFKKYMSTMFHMKDLGTLKYFLGIEIARGADGVFLSQRKYALDLLAECGLLAAKPACTPLEQNHRLAECQSEKLKDPERYRRLIGKLIYLTITRPELSFSVHTLAQFMGEPLEAHYEAALRVMHYLKCNPGQGILLRADSEMQLNAYCDSDWASCPLTRRSVTGYFVMIGDSPVSWKTKKQPTVSRSSAEAEYRSMASVTCELIWLKSFLSSLDIDHVKPMKLYCDSQAAIHIATNPVFHERTKHIELDCHFVRDQIKIGSVMAQYTRSSEQRADLFTKALGKKQFYYLLSKLGISNLHAPT</sequence>
<evidence type="ECO:0000256" key="1">
    <source>
        <dbReference type="SAM" id="MobiDB-lite"/>
    </source>
</evidence>
<evidence type="ECO:0000259" key="2">
    <source>
        <dbReference type="Pfam" id="PF07727"/>
    </source>
</evidence>
<dbReference type="Pfam" id="PF07727">
    <property type="entry name" value="RVT_2"/>
    <property type="match status" value="1"/>
</dbReference>
<feature type="domain" description="Reverse transcriptase Ty1/copia-type" evidence="2">
    <location>
        <begin position="678"/>
        <end position="920"/>
    </location>
</feature>
<dbReference type="CDD" id="cd09272">
    <property type="entry name" value="RNase_HI_RT_Ty1"/>
    <property type="match status" value="1"/>
</dbReference>
<feature type="compositionally biased region" description="Gly residues" evidence="1">
    <location>
        <begin position="264"/>
        <end position="274"/>
    </location>
</feature>
<name>A0AAD5ZAL5_9POAL</name>
<protein>
    <recommendedName>
        <fullName evidence="6">Polyprotein</fullName>
    </recommendedName>
</protein>
<feature type="compositionally biased region" description="Low complexity" evidence="1">
    <location>
        <begin position="284"/>
        <end position="293"/>
    </location>
</feature>
<evidence type="ECO:0000313" key="4">
    <source>
        <dbReference type="EMBL" id="KAJ3689892.1"/>
    </source>
</evidence>
<dbReference type="InterPro" id="IPR013103">
    <property type="entry name" value="RVT_2"/>
</dbReference>
<proteinExistence type="predicted"/>
<gene>
    <name evidence="4" type="ORF">LUZ61_019056</name>
</gene>
<dbReference type="PANTHER" id="PTHR11439:SF462">
    <property type="match status" value="1"/>
</dbReference>
<dbReference type="PANTHER" id="PTHR11439">
    <property type="entry name" value="GAG-POL-RELATED RETROTRANSPOSON"/>
    <property type="match status" value="1"/>
</dbReference>
<reference evidence="4 5" key="1">
    <citation type="journal article" date="2022" name="Cell">
        <title>Repeat-based holocentromeres influence genome architecture and karyotype evolution.</title>
        <authorList>
            <person name="Hofstatter P.G."/>
            <person name="Thangavel G."/>
            <person name="Lux T."/>
            <person name="Neumann P."/>
            <person name="Vondrak T."/>
            <person name="Novak P."/>
            <person name="Zhang M."/>
            <person name="Costa L."/>
            <person name="Castellani M."/>
            <person name="Scott A."/>
            <person name="Toegelov H."/>
            <person name="Fuchs J."/>
            <person name="Mata-Sucre Y."/>
            <person name="Dias Y."/>
            <person name="Vanzela A.L.L."/>
            <person name="Huettel B."/>
            <person name="Almeida C.C.S."/>
            <person name="Simkova H."/>
            <person name="Souza G."/>
            <person name="Pedrosa-Harand A."/>
            <person name="Macas J."/>
            <person name="Mayer K.F.X."/>
            <person name="Houben A."/>
            <person name="Marques A."/>
        </authorList>
    </citation>
    <scope>NUCLEOTIDE SEQUENCE [LARGE SCALE GENOMIC DNA]</scope>
    <source>
        <strain evidence="4">RhyTen1mFocal</strain>
    </source>
</reference>
<accession>A0AAD5ZAL5</accession>
<dbReference type="Proteomes" id="UP001210211">
    <property type="component" value="Unassembled WGS sequence"/>
</dbReference>
<organism evidence="4 5">
    <name type="scientific">Rhynchospora tenuis</name>
    <dbReference type="NCBI Taxonomy" id="198213"/>
    <lineage>
        <taxon>Eukaryota</taxon>
        <taxon>Viridiplantae</taxon>
        <taxon>Streptophyta</taxon>
        <taxon>Embryophyta</taxon>
        <taxon>Tracheophyta</taxon>
        <taxon>Spermatophyta</taxon>
        <taxon>Magnoliopsida</taxon>
        <taxon>Liliopsida</taxon>
        <taxon>Poales</taxon>
        <taxon>Cyperaceae</taxon>
        <taxon>Cyperoideae</taxon>
        <taxon>Rhynchosporeae</taxon>
        <taxon>Rhynchospora</taxon>
    </lineage>
</organism>
<dbReference type="InterPro" id="IPR029472">
    <property type="entry name" value="Copia-like_N"/>
</dbReference>
<feature type="domain" description="Retrotransposon Copia-like N-terminal" evidence="3">
    <location>
        <begin position="1"/>
        <end position="41"/>
    </location>
</feature>
<dbReference type="AlphaFoldDB" id="A0AAD5ZAL5"/>
<dbReference type="InterPro" id="IPR043502">
    <property type="entry name" value="DNA/RNA_pol_sf"/>
</dbReference>
<evidence type="ECO:0000259" key="3">
    <source>
        <dbReference type="Pfam" id="PF14244"/>
    </source>
</evidence>
<evidence type="ECO:0000313" key="5">
    <source>
        <dbReference type="Proteomes" id="UP001210211"/>
    </source>
</evidence>
<feature type="region of interest" description="Disordered" evidence="1">
    <location>
        <begin position="264"/>
        <end position="307"/>
    </location>
</feature>